<keyword evidence="1" id="KW-1133">Transmembrane helix</keyword>
<feature type="transmembrane region" description="Helical" evidence="1">
    <location>
        <begin position="43"/>
        <end position="66"/>
    </location>
</feature>
<dbReference type="InterPro" id="IPR046623">
    <property type="entry name" value="DUF6536"/>
</dbReference>
<feature type="transmembrane region" description="Helical" evidence="1">
    <location>
        <begin position="384"/>
        <end position="405"/>
    </location>
</feature>
<comment type="caution">
    <text evidence="3">The sequence shown here is derived from an EMBL/GenBank/DDBJ whole genome shotgun (WGS) entry which is preliminary data.</text>
</comment>
<organism evidence="3 4">
    <name type="scientific">Cladonia borealis</name>
    <dbReference type="NCBI Taxonomy" id="184061"/>
    <lineage>
        <taxon>Eukaryota</taxon>
        <taxon>Fungi</taxon>
        <taxon>Dikarya</taxon>
        <taxon>Ascomycota</taxon>
        <taxon>Pezizomycotina</taxon>
        <taxon>Lecanoromycetes</taxon>
        <taxon>OSLEUM clade</taxon>
        <taxon>Lecanoromycetidae</taxon>
        <taxon>Lecanorales</taxon>
        <taxon>Lecanorineae</taxon>
        <taxon>Cladoniaceae</taxon>
        <taxon>Cladonia</taxon>
    </lineage>
</organism>
<accession>A0AA39QXV6</accession>
<feature type="transmembrane region" description="Helical" evidence="1">
    <location>
        <begin position="220"/>
        <end position="244"/>
    </location>
</feature>
<feature type="domain" description="DUF6536" evidence="2">
    <location>
        <begin position="19"/>
        <end position="84"/>
    </location>
</feature>
<dbReference type="AlphaFoldDB" id="A0AA39QXV6"/>
<dbReference type="Pfam" id="PF20163">
    <property type="entry name" value="DUF6536"/>
    <property type="match status" value="1"/>
</dbReference>
<feature type="transmembrane region" description="Helical" evidence="1">
    <location>
        <begin position="312"/>
        <end position="335"/>
    </location>
</feature>
<protein>
    <recommendedName>
        <fullName evidence="2">DUF6536 domain-containing protein</fullName>
    </recommendedName>
</protein>
<name>A0AA39QXV6_9LECA</name>
<reference evidence="3" key="1">
    <citation type="submission" date="2023-03" db="EMBL/GenBank/DDBJ databases">
        <title>Complete genome of Cladonia borealis.</title>
        <authorList>
            <person name="Park H."/>
        </authorList>
    </citation>
    <scope>NUCLEOTIDE SEQUENCE</scope>
    <source>
        <strain evidence="3">ANT050790</strain>
    </source>
</reference>
<evidence type="ECO:0000313" key="3">
    <source>
        <dbReference type="EMBL" id="KAK0511195.1"/>
    </source>
</evidence>
<sequence length="596" mass="66267">MSCNDSAPPNAKMWTMRTRKHIWLEVGVNSVRNLLHIPWTRKILYLVLLAFSLPIHLVYNSVLVAVGANNEQGMQIAIVTPDFLHGAPAPRNMSNLYNHRYQSLQAELPLMQRLENAARIQAYGQSDIFDWGDLILVTDGHVPSDPSSGNDSLVELIAGGWPPDIPWAWMCTYWAFGKPLRNFQCDTKHLLANPAAWSLNNHSIDYCLAQRTPENCELDFSFHLILVFIICNLVKLISVGTAMLSLNPPSLNTIGDAIASFLAVPDPYTQNMCLTSKSDFQHYHILSRWISPVHPRPWTPRGHFLWIVDGPLWLICNAIGITILVLLACVSRWVVQKTSIAYYGYTYNLSTLWKLGFGNPAPFSDVDLPHSLNPYINERGMKPFLQSVLAINTPQIILALLYILYNALFTNMGTAKEWSRFGHLHQALRVSIPTVGSRQRSTYSLQFPLHYAMCLLGIFVLMHWLATESFFLDRYHVQSSGKTVVMSSTAFAPMSVILLTVAIGIVVLGGLGLSFLRLDSGIPVASNCSAAISAACHPPPGDEDAALGLVQWGVVSSDEQGVGHCSFSSRPVKGLEPEKLYAGYQYKSRSEKTTLS</sequence>
<keyword evidence="1" id="KW-0812">Transmembrane</keyword>
<evidence type="ECO:0000259" key="2">
    <source>
        <dbReference type="Pfam" id="PF20163"/>
    </source>
</evidence>
<dbReference type="Proteomes" id="UP001166286">
    <property type="component" value="Unassembled WGS sequence"/>
</dbReference>
<dbReference type="PANTHER" id="PTHR35395:SF1">
    <property type="entry name" value="DUF6536 DOMAIN-CONTAINING PROTEIN"/>
    <property type="match status" value="1"/>
</dbReference>
<evidence type="ECO:0000313" key="4">
    <source>
        <dbReference type="Proteomes" id="UP001166286"/>
    </source>
</evidence>
<proteinExistence type="predicted"/>
<feature type="transmembrane region" description="Helical" evidence="1">
    <location>
        <begin position="449"/>
        <end position="471"/>
    </location>
</feature>
<dbReference type="EMBL" id="JAFEKC020000014">
    <property type="protein sequence ID" value="KAK0511195.1"/>
    <property type="molecule type" value="Genomic_DNA"/>
</dbReference>
<feature type="transmembrane region" description="Helical" evidence="1">
    <location>
        <begin position="491"/>
        <end position="516"/>
    </location>
</feature>
<dbReference type="PANTHER" id="PTHR35395">
    <property type="entry name" value="DUF6536 DOMAIN-CONTAINING PROTEIN"/>
    <property type="match status" value="1"/>
</dbReference>
<keyword evidence="1" id="KW-0472">Membrane</keyword>
<keyword evidence="4" id="KW-1185">Reference proteome</keyword>
<gene>
    <name evidence="3" type="ORF">JMJ35_006747</name>
</gene>
<evidence type="ECO:0000256" key="1">
    <source>
        <dbReference type="SAM" id="Phobius"/>
    </source>
</evidence>